<dbReference type="Gene3D" id="2.60.120.260">
    <property type="entry name" value="Galactose-binding domain-like"/>
    <property type="match status" value="1"/>
</dbReference>
<evidence type="ECO:0008006" key="5">
    <source>
        <dbReference type="Google" id="ProtNLM"/>
    </source>
</evidence>
<feature type="chain" id="PRO_5005466157" description="CBM-cenC domain-containing protein" evidence="2">
    <location>
        <begin position="29"/>
        <end position="237"/>
    </location>
</feature>
<feature type="signal peptide" evidence="2">
    <location>
        <begin position="1"/>
        <end position="28"/>
    </location>
</feature>
<organism evidence="3 4">
    <name type="scientific">Labilithrix luteola</name>
    <dbReference type="NCBI Taxonomy" id="1391654"/>
    <lineage>
        <taxon>Bacteria</taxon>
        <taxon>Pseudomonadati</taxon>
        <taxon>Myxococcota</taxon>
        <taxon>Polyangia</taxon>
        <taxon>Polyangiales</taxon>
        <taxon>Labilitrichaceae</taxon>
        <taxon>Labilithrix</taxon>
    </lineage>
</organism>
<dbReference type="AlphaFoldDB" id="A0A0K1PS36"/>
<sequence>MLVNLDSRLLASVLRLSLVAAYTTSACALVGACSLTVPDDLVGNADPQSTPAGASTSDGGGTNGGEAGTGPGPSTEGGADAFVATGANLEPNGDFEEGSCAPWSGKATLSDAPGHAGLHACKVCSDTFAAIAIDDQKSAGAPVVGATYHLELWAKQATYNPAYNALPLSTTLATTDGPKTVESKSDTSSSLTANSWSKITLSLDVTKPAESLSVQLAASPPFGFCFLFDDVSVTRTK</sequence>
<accession>A0A0K1PS36</accession>
<dbReference type="STRING" id="1391654.AKJ09_03007"/>
<dbReference type="InterPro" id="IPR008979">
    <property type="entry name" value="Galactose-bd-like_sf"/>
</dbReference>
<evidence type="ECO:0000313" key="4">
    <source>
        <dbReference type="Proteomes" id="UP000064967"/>
    </source>
</evidence>
<dbReference type="EMBL" id="CP012333">
    <property type="protein sequence ID" value="AKU96343.1"/>
    <property type="molecule type" value="Genomic_DNA"/>
</dbReference>
<dbReference type="KEGG" id="llu:AKJ09_03007"/>
<keyword evidence="2" id="KW-0732">Signal</keyword>
<protein>
    <recommendedName>
        <fullName evidence="5">CBM-cenC domain-containing protein</fullName>
    </recommendedName>
</protein>
<reference evidence="3 4" key="1">
    <citation type="submission" date="2015-08" db="EMBL/GenBank/DDBJ databases">
        <authorList>
            <person name="Babu N.S."/>
            <person name="Beckwith C.J."/>
            <person name="Beseler K.G."/>
            <person name="Brison A."/>
            <person name="Carone J.V."/>
            <person name="Caskin T.P."/>
            <person name="Diamond M."/>
            <person name="Durham M.E."/>
            <person name="Foxe J.M."/>
            <person name="Go M."/>
            <person name="Henderson B.A."/>
            <person name="Jones I.B."/>
            <person name="McGettigan J.A."/>
            <person name="Micheletti S.J."/>
            <person name="Nasrallah M.E."/>
            <person name="Ortiz D."/>
            <person name="Piller C.R."/>
            <person name="Privatt S.R."/>
            <person name="Schneider S.L."/>
            <person name="Sharp S."/>
            <person name="Smith T.C."/>
            <person name="Stanton J.D."/>
            <person name="Ullery H.E."/>
            <person name="Wilson R.J."/>
            <person name="Serrano M.G."/>
            <person name="Buck G."/>
            <person name="Lee V."/>
            <person name="Wang Y."/>
            <person name="Carvalho R."/>
            <person name="Voegtly L."/>
            <person name="Shi R."/>
            <person name="Duckworth R."/>
            <person name="Johnson A."/>
            <person name="Loviza R."/>
            <person name="Walstead R."/>
            <person name="Shah Z."/>
            <person name="Kiflezghi M."/>
            <person name="Wade K."/>
            <person name="Ball S.L."/>
            <person name="Bradley K.W."/>
            <person name="Asai D.J."/>
            <person name="Bowman C.A."/>
            <person name="Russell D.A."/>
            <person name="Pope W.H."/>
            <person name="Jacobs-Sera D."/>
            <person name="Hendrix R.W."/>
            <person name="Hatfull G.F."/>
        </authorList>
    </citation>
    <scope>NUCLEOTIDE SEQUENCE [LARGE SCALE GENOMIC DNA]</scope>
    <source>
        <strain evidence="3 4">DSM 27648</strain>
    </source>
</reference>
<proteinExistence type="predicted"/>
<feature type="region of interest" description="Disordered" evidence="1">
    <location>
        <begin position="44"/>
        <end position="80"/>
    </location>
</feature>
<gene>
    <name evidence="3" type="ORF">AKJ09_03007</name>
</gene>
<dbReference type="SUPFAM" id="SSF49785">
    <property type="entry name" value="Galactose-binding domain-like"/>
    <property type="match status" value="1"/>
</dbReference>
<evidence type="ECO:0000256" key="2">
    <source>
        <dbReference type="SAM" id="SignalP"/>
    </source>
</evidence>
<evidence type="ECO:0000313" key="3">
    <source>
        <dbReference type="EMBL" id="AKU96343.1"/>
    </source>
</evidence>
<evidence type="ECO:0000256" key="1">
    <source>
        <dbReference type="SAM" id="MobiDB-lite"/>
    </source>
</evidence>
<feature type="compositionally biased region" description="Gly residues" evidence="1">
    <location>
        <begin position="58"/>
        <end position="71"/>
    </location>
</feature>
<dbReference type="Proteomes" id="UP000064967">
    <property type="component" value="Chromosome"/>
</dbReference>
<keyword evidence="4" id="KW-1185">Reference proteome</keyword>
<name>A0A0K1PS36_9BACT</name>